<feature type="domain" description="HTH lacI-type" evidence="4">
    <location>
        <begin position="1"/>
        <end position="53"/>
    </location>
</feature>
<dbReference type="PROSITE" id="PS50932">
    <property type="entry name" value="HTH_LACI_2"/>
    <property type="match status" value="1"/>
</dbReference>
<dbReference type="CDD" id="cd01392">
    <property type="entry name" value="HTH_LacI"/>
    <property type="match status" value="1"/>
</dbReference>
<sequence>MKDVADRAGVSQMTVSSILNGQGSYRDATKRAVMAAIEELGYTPNLAAKRLASAADNRIGVLLLTPATPYMLAVVTAAVEASGNLAAQLQIERWTSLTDAFLAVRKLLAAGTRGVIVPPPLSASTQLLDMIAASGAIPVSIAPGGAPPAAHSCVWIDDEAATAEMTSWLVGMGHRRIAFITGDPEHASTGFRLEGYRRAMEAAGIDPSDQLVVQGDYKWKSGLEAAEMLLGQADRPTAIFAGNDDMAAAVLSFAHGKGISVPDELSVVGFDDTVLATAVWPKITTVKQPVEQMVQLGAEILLKELQSGRKSPKIVHRQLDFTIMARESAAPPR</sequence>
<comment type="caution">
    <text evidence="5">The sequence shown here is derived from an EMBL/GenBank/DDBJ whole genome shotgun (WGS) entry which is preliminary data.</text>
</comment>
<protein>
    <submittedName>
        <fullName evidence="5">LacI family transcriptional regulator</fullName>
    </submittedName>
</protein>
<name>A0ABQ1F7G4_SPHSA</name>
<gene>
    <name evidence="5" type="primary">xylR</name>
    <name evidence="5" type="ORF">GCM10019071_35030</name>
</gene>
<dbReference type="InterPro" id="IPR010982">
    <property type="entry name" value="Lambda_DNA-bd_dom_sf"/>
</dbReference>
<dbReference type="Pfam" id="PF00356">
    <property type="entry name" value="LacI"/>
    <property type="match status" value="1"/>
</dbReference>
<dbReference type="PANTHER" id="PTHR30146:SF153">
    <property type="entry name" value="LACTOSE OPERON REPRESSOR"/>
    <property type="match status" value="1"/>
</dbReference>
<dbReference type="Gene3D" id="1.10.260.40">
    <property type="entry name" value="lambda repressor-like DNA-binding domains"/>
    <property type="match status" value="1"/>
</dbReference>
<dbReference type="InterPro" id="IPR028082">
    <property type="entry name" value="Peripla_BP_I"/>
</dbReference>
<reference evidence="6" key="1">
    <citation type="journal article" date="2019" name="Int. J. Syst. Evol. Microbiol.">
        <title>The Global Catalogue of Microorganisms (GCM) 10K type strain sequencing project: providing services to taxonomists for standard genome sequencing and annotation.</title>
        <authorList>
            <consortium name="The Broad Institute Genomics Platform"/>
            <consortium name="The Broad Institute Genome Sequencing Center for Infectious Disease"/>
            <person name="Wu L."/>
            <person name="Ma J."/>
        </authorList>
    </citation>
    <scope>NUCLEOTIDE SEQUENCE [LARGE SCALE GENOMIC DNA]</scope>
    <source>
        <strain evidence="6">CCM 7327</strain>
    </source>
</reference>
<keyword evidence="2" id="KW-0238">DNA-binding</keyword>
<evidence type="ECO:0000259" key="4">
    <source>
        <dbReference type="PROSITE" id="PS50932"/>
    </source>
</evidence>
<organism evidence="5 6">
    <name type="scientific">Sphingobium fuliginis (strain ATCC 27551)</name>
    <dbReference type="NCBI Taxonomy" id="336203"/>
    <lineage>
        <taxon>Bacteria</taxon>
        <taxon>Pseudomonadati</taxon>
        <taxon>Pseudomonadota</taxon>
        <taxon>Alphaproteobacteria</taxon>
        <taxon>Sphingomonadales</taxon>
        <taxon>Sphingomonadaceae</taxon>
        <taxon>Sphingobium</taxon>
    </lineage>
</organism>
<dbReference type="EMBL" id="BMDU01000009">
    <property type="protein sequence ID" value="GGA01430.1"/>
    <property type="molecule type" value="Genomic_DNA"/>
</dbReference>
<dbReference type="Proteomes" id="UP000628109">
    <property type="component" value="Unassembled WGS sequence"/>
</dbReference>
<dbReference type="Pfam" id="PF13377">
    <property type="entry name" value="Peripla_BP_3"/>
    <property type="match status" value="1"/>
</dbReference>
<dbReference type="InterPro" id="IPR046335">
    <property type="entry name" value="LacI/GalR-like_sensor"/>
</dbReference>
<accession>A0ABQ1F7G4</accession>
<evidence type="ECO:0000256" key="3">
    <source>
        <dbReference type="ARBA" id="ARBA00023163"/>
    </source>
</evidence>
<dbReference type="SUPFAM" id="SSF47413">
    <property type="entry name" value="lambda repressor-like DNA-binding domains"/>
    <property type="match status" value="1"/>
</dbReference>
<dbReference type="CDD" id="cd01545">
    <property type="entry name" value="PBP1_SalR"/>
    <property type="match status" value="1"/>
</dbReference>
<keyword evidence="6" id="KW-1185">Reference proteome</keyword>
<dbReference type="SUPFAM" id="SSF53822">
    <property type="entry name" value="Periplasmic binding protein-like I"/>
    <property type="match status" value="1"/>
</dbReference>
<evidence type="ECO:0000256" key="2">
    <source>
        <dbReference type="ARBA" id="ARBA00023125"/>
    </source>
</evidence>
<evidence type="ECO:0000313" key="6">
    <source>
        <dbReference type="Proteomes" id="UP000628109"/>
    </source>
</evidence>
<dbReference type="SMART" id="SM00354">
    <property type="entry name" value="HTH_LACI"/>
    <property type="match status" value="1"/>
</dbReference>
<evidence type="ECO:0000313" key="5">
    <source>
        <dbReference type="EMBL" id="GGA01430.1"/>
    </source>
</evidence>
<dbReference type="InterPro" id="IPR000843">
    <property type="entry name" value="HTH_LacI"/>
</dbReference>
<dbReference type="PROSITE" id="PS00356">
    <property type="entry name" value="HTH_LACI_1"/>
    <property type="match status" value="1"/>
</dbReference>
<evidence type="ECO:0000256" key="1">
    <source>
        <dbReference type="ARBA" id="ARBA00023015"/>
    </source>
</evidence>
<keyword evidence="1" id="KW-0805">Transcription regulation</keyword>
<proteinExistence type="predicted"/>
<keyword evidence="3" id="KW-0804">Transcription</keyword>
<dbReference type="Gene3D" id="3.40.50.2300">
    <property type="match status" value="2"/>
</dbReference>
<dbReference type="PANTHER" id="PTHR30146">
    <property type="entry name" value="LACI-RELATED TRANSCRIPTIONAL REPRESSOR"/>
    <property type="match status" value="1"/>
</dbReference>